<dbReference type="Proteomes" id="UP000237797">
    <property type="component" value="Unassembled WGS sequence"/>
</dbReference>
<dbReference type="EMBL" id="PVNE01000002">
    <property type="protein sequence ID" value="PRX42357.1"/>
    <property type="molecule type" value="Genomic_DNA"/>
</dbReference>
<organism evidence="1 2">
    <name type="scientific">Planifilum fimeticola</name>
    <dbReference type="NCBI Taxonomy" id="201975"/>
    <lineage>
        <taxon>Bacteria</taxon>
        <taxon>Bacillati</taxon>
        <taxon>Bacillota</taxon>
        <taxon>Bacilli</taxon>
        <taxon>Bacillales</taxon>
        <taxon>Thermoactinomycetaceae</taxon>
        <taxon>Planifilum</taxon>
    </lineage>
</organism>
<accession>A0A2T0LIT4</accession>
<evidence type="ECO:0000313" key="2">
    <source>
        <dbReference type="Proteomes" id="UP000237797"/>
    </source>
</evidence>
<dbReference type="RefSeq" id="WP_106343876.1">
    <property type="nucleotide sequence ID" value="NZ_PVNE01000002.1"/>
</dbReference>
<protein>
    <submittedName>
        <fullName evidence="1">Uncharacterized protein</fullName>
    </submittedName>
</protein>
<name>A0A2T0LIT4_9BACL</name>
<evidence type="ECO:0000313" key="1">
    <source>
        <dbReference type="EMBL" id="PRX42357.1"/>
    </source>
</evidence>
<reference evidence="1 2" key="1">
    <citation type="submission" date="2018-03" db="EMBL/GenBank/DDBJ databases">
        <title>Genomic Encyclopedia of Archaeal and Bacterial Type Strains, Phase II (KMG-II): from individual species to whole genera.</title>
        <authorList>
            <person name="Goeker M."/>
        </authorList>
    </citation>
    <scope>NUCLEOTIDE SEQUENCE [LARGE SCALE GENOMIC DNA]</scope>
    <source>
        <strain evidence="1 2">DSM 44946</strain>
    </source>
</reference>
<dbReference type="AlphaFoldDB" id="A0A2T0LIT4"/>
<comment type="caution">
    <text evidence="1">The sequence shown here is derived from an EMBL/GenBank/DDBJ whole genome shotgun (WGS) entry which is preliminary data.</text>
</comment>
<proteinExistence type="predicted"/>
<keyword evidence="2" id="KW-1185">Reference proteome</keyword>
<sequence>MIPYITRENPTFMVGFLEQGKRGRDKEFMAKATKRSLLRTCRWGMFFLLGVMIPSNPVFGKSGYYLHSSNDSSENDFDLLSGTSRTGAIGHLEGKDVVLDGLTVSALNAWNKGYE</sequence>
<gene>
    <name evidence="1" type="ORF">CLV97_102146</name>
</gene>